<dbReference type="Proteomes" id="UP000315471">
    <property type="component" value="Unassembled WGS sequence"/>
</dbReference>
<evidence type="ECO:0000313" key="3">
    <source>
        <dbReference type="Proteomes" id="UP000315471"/>
    </source>
</evidence>
<name>A0A5C6E9J3_9BACT</name>
<feature type="region of interest" description="Disordered" evidence="1">
    <location>
        <begin position="122"/>
        <end position="141"/>
    </location>
</feature>
<reference evidence="2 3" key="1">
    <citation type="submission" date="2019-02" db="EMBL/GenBank/DDBJ databases">
        <title>Deep-cultivation of Planctomycetes and their phenomic and genomic characterization uncovers novel biology.</title>
        <authorList>
            <person name="Wiegand S."/>
            <person name="Jogler M."/>
            <person name="Boedeker C."/>
            <person name="Pinto D."/>
            <person name="Vollmers J."/>
            <person name="Rivas-Marin E."/>
            <person name="Kohn T."/>
            <person name="Peeters S.H."/>
            <person name="Heuer A."/>
            <person name="Rast P."/>
            <person name="Oberbeckmann S."/>
            <person name="Bunk B."/>
            <person name="Jeske O."/>
            <person name="Meyerdierks A."/>
            <person name="Storesund J.E."/>
            <person name="Kallscheuer N."/>
            <person name="Luecker S."/>
            <person name="Lage O.M."/>
            <person name="Pohl T."/>
            <person name="Merkel B.J."/>
            <person name="Hornburger P."/>
            <person name="Mueller R.-W."/>
            <person name="Bruemmer F."/>
            <person name="Labrenz M."/>
            <person name="Spormann A.M."/>
            <person name="Op Den Camp H."/>
            <person name="Overmann J."/>
            <person name="Amann R."/>
            <person name="Jetten M.S.M."/>
            <person name="Mascher T."/>
            <person name="Medema M.H."/>
            <person name="Devos D.P."/>
            <person name="Kaster A.-K."/>
            <person name="Ovreas L."/>
            <person name="Rohde M."/>
            <person name="Galperin M.Y."/>
            <person name="Jogler C."/>
        </authorList>
    </citation>
    <scope>NUCLEOTIDE SEQUENCE [LARGE SCALE GENOMIC DNA]</scope>
    <source>
        <strain evidence="2 3">Q31b</strain>
    </source>
</reference>
<sequence>MIGSSEKSVASVSELLFSTDCERGDRPVDIHQPRKGRTMFDPFVQSEWQQLCAHLGKCAEGIARNSDEKADFVQETEKFSDQPAPERYRDLLVRTAEAARLAIRWQGTRDIDFAHDEAVIDEAGSESFPAGDPPTFSHAHA</sequence>
<evidence type="ECO:0000256" key="1">
    <source>
        <dbReference type="SAM" id="MobiDB-lite"/>
    </source>
</evidence>
<accession>A0A5C6E9J3</accession>
<comment type="caution">
    <text evidence="2">The sequence shown here is derived from an EMBL/GenBank/DDBJ whole genome shotgun (WGS) entry which is preliminary data.</text>
</comment>
<dbReference type="EMBL" id="SJPY01000002">
    <property type="protein sequence ID" value="TWU44411.1"/>
    <property type="molecule type" value="Genomic_DNA"/>
</dbReference>
<evidence type="ECO:0000313" key="2">
    <source>
        <dbReference type="EMBL" id="TWU44411.1"/>
    </source>
</evidence>
<organism evidence="2 3">
    <name type="scientific">Novipirellula aureliae</name>
    <dbReference type="NCBI Taxonomy" id="2527966"/>
    <lineage>
        <taxon>Bacteria</taxon>
        <taxon>Pseudomonadati</taxon>
        <taxon>Planctomycetota</taxon>
        <taxon>Planctomycetia</taxon>
        <taxon>Pirellulales</taxon>
        <taxon>Pirellulaceae</taxon>
        <taxon>Novipirellula</taxon>
    </lineage>
</organism>
<keyword evidence="3" id="KW-1185">Reference proteome</keyword>
<proteinExistence type="predicted"/>
<protein>
    <submittedName>
        <fullName evidence="2">Uncharacterized protein</fullName>
    </submittedName>
</protein>
<gene>
    <name evidence="2" type="ORF">Q31b_19470</name>
</gene>
<dbReference type="AlphaFoldDB" id="A0A5C6E9J3"/>